<dbReference type="EMBL" id="JALLAZ020000468">
    <property type="protein sequence ID" value="KAL3794464.1"/>
    <property type="molecule type" value="Genomic_DNA"/>
</dbReference>
<evidence type="ECO:0000256" key="1">
    <source>
        <dbReference type="SAM" id="MobiDB-lite"/>
    </source>
</evidence>
<evidence type="ECO:0000313" key="3">
    <source>
        <dbReference type="EMBL" id="KAL3794464.1"/>
    </source>
</evidence>
<sequence length="787" mass="85977">MAAMIKPNRKGIDPTGSAKRNECVQWGNFSASSSYAADTSIAVIGAFSEGDASAWKSNAPIDAAKAEAANASKKKKKKKKKKTAAPPPAPRTEMTTTMEGRGGGRGCRRPPNNDDDDDDDAGTTRTTTADRRPRHADVAPAVAVAVLAASVVGGRGSSSSSSSWSSSPTATVARRSRRIRPWRSAGDDDDDDCGGAPRRGSEGGGVPTSSSSAVAVVGAARGDDDDDDDGGGGGRSRDPSRDPPDDLGGGVSRSTTHDDYYLHRDLLLDYDCDYCHDAAIRRRGGWGGRSRLLLLRACIGCAISICAALVYVIVANDNECRRAALLHNATAESAAREAKYALERVIVERDVDRLSLDDVRSRLEDAMDEIARMGERSALAARAREIEIRECADATTRQAERIDALRGDVEESTSATDAAWLRIDELLEENDYLSRELREAARIIDDARSREGTLVDAVEGTTRRMELVVVERDELRSDRDRLLADARDASMRYAVLWHDRVEMSDAFLAPLLAYVRSLQASSDRQHSIILDLTSLVHSLHASLVIGRAVAEVDRSTSVRAVDAVAFATGRLAVERARSYEMDRAEYTERMEERLERMEDEAIGAVRAVAEAAGRLEYERKTEEEGRWRTYAEEAEALLRAVREQGVEDGGGDRSGVGAAGISETSMLRAAISRRIEEGIASLRSYRPYYYLWTGDRIGTIASESDMVDGDYNMPLNRETGLWEADKDVDEVGRVHGEDLPSALSNEWHKSVNLLGLPLALSNDLHKSVNLVLLIERITLPRRRDWPI</sequence>
<feature type="region of interest" description="Disordered" evidence="1">
    <location>
        <begin position="1"/>
        <end position="20"/>
    </location>
</feature>
<organism evidence="3 4">
    <name type="scientific">Stephanodiscus triporus</name>
    <dbReference type="NCBI Taxonomy" id="2934178"/>
    <lineage>
        <taxon>Eukaryota</taxon>
        <taxon>Sar</taxon>
        <taxon>Stramenopiles</taxon>
        <taxon>Ochrophyta</taxon>
        <taxon>Bacillariophyta</taxon>
        <taxon>Coscinodiscophyceae</taxon>
        <taxon>Thalassiosirophycidae</taxon>
        <taxon>Stephanodiscales</taxon>
        <taxon>Stephanodiscaceae</taxon>
        <taxon>Stephanodiscus</taxon>
    </lineage>
</organism>
<name>A0ABD3Q3D2_9STRA</name>
<protein>
    <submittedName>
        <fullName evidence="3">Uncharacterized protein</fullName>
    </submittedName>
</protein>
<keyword evidence="2" id="KW-0812">Transmembrane</keyword>
<evidence type="ECO:0000313" key="4">
    <source>
        <dbReference type="Proteomes" id="UP001530315"/>
    </source>
</evidence>
<comment type="caution">
    <text evidence="3">The sequence shown here is derived from an EMBL/GenBank/DDBJ whole genome shotgun (WGS) entry which is preliminary data.</text>
</comment>
<keyword evidence="2" id="KW-1133">Transmembrane helix</keyword>
<keyword evidence="4" id="KW-1185">Reference proteome</keyword>
<feature type="compositionally biased region" description="Low complexity" evidence="1">
    <location>
        <begin position="152"/>
        <end position="173"/>
    </location>
</feature>
<accession>A0ABD3Q3D2</accession>
<feature type="transmembrane region" description="Helical" evidence="2">
    <location>
        <begin position="292"/>
        <end position="314"/>
    </location>
</feature>
<feature type="compositionally biased region" description="Basic and acidic residues" evidence="1">
    <location>
        <begin position="235"/>
        <end position="244"/>
    </location>
</feature>
<reference evidence="3 4" key="1">
    <citation type="submission" date="2024-10" db="EMBL/GenBank/DDBJ databases">
        <title>Updated reference genomes for cyclostephanoid diatoms.</title>
        <authorList>
            <person name="Roberts W.R."/>
            <person name="Alverson A.J."/>
        </authorList>
    </citation>
    <scope>NUCLEOTIDE SEQUENCE [LARGE SCALE GENOMIC DNA]</scope>
    <source>
        <strain evidence="3 4">AJA276-08</strain>
    </source>
</reference>
<feature type="region of interest" description="Disordered" evidence="1">
    <location>
        <begin position="65"/>
        <end position="137"/>
    </location>
</feature>
<feature type="compositionally biased region" description="Low complexity" evidence="1">
    <location>
        <begin position="207"/>
        <end position="220"/>
    </location>
</feature>
<feature type="compositionally biased region" description="Basic residues" evidence="1">
    <location>
        <begin position="72"/>
        <end position="83"/>
    </location>
</feature>
<evidence type="ECO:0000256" key="2">
    <source>
        <dbReference type="SAM" id="Phobius"/>
    </source>
</evidence>
<feature type="compositionally biased region" description="Basic and acidic residues" evidence="1">
    <location>
        <begin position="128"/>
        <end position="137"/>
    </location>
</feature>
<dbReference type="AlphaFoldDB" id="A0ABD3Q3D2"/>
<dbReference type="Proteomes" id="UP001530315">
    <property type="component" value="Unassembled WGS sequence"/>
</dbReference>
<gene>
    <name evidence="3" type="ORF">ACHAW5_010795</name>
</gene>
<keyword evidence="2" id="KW-0472">Membrane</keyword>
<proteinExistence type="predicted"/>
<feature type="region of interest" description="Disordered" evidence="1">
    <location>
        <begin position="152"/>
        <end position="254"/>
    </location>
</feature>